<dbReference type="InterPro" id="IPR009956">
    <property type="entry name" value="Post-segregation_anti-tox_CcdA"/>
</dbReference>
<sequence length="73" mass="8376">MNKRATNLTVDPVLLDEARGLNINLSATFEASLREAVRKEKAAKWLEENRAALEGYNAWIEQNGLPLEKYRQF</sequence>
<dbReference type="RefSeq" id="WP_249059520.1">
    <property type="nucleotide sequence ID" value="NZ_JALZWP010000012.1"/>
</dbReference>
<comment type="caution">
    <text evidence="2">The sequence shown here is derived from an EMBL/GenBank/DDBJ whole genome shotgun (WGS) entry which is preliminary data.</text>
</comment>
<name>A0ABT0M3T9_9RHOB</name>
<evidence type="ECO:0000313" key="3">
    <source>
        <dbReference type="Proteomes" id="UP001202550"/>
    </source>
</evidence>
<dbReference type="Pfam" id="PF07362">
    <property type="entry name" value="CcdA"/>
    <property type="match status" value="1"/>
</dbReference>
<keyword evidence="3" id="KW-1185">Reference proteome</keyword>
<dbReference type="EMBL" id="JALZWP010000012">
    <property type="protein sequence ID" value="MCL1629523.1"/>
    <property type="molecule type" value="Genomic_DNA"/>
</dbReference>
<accession>A0ABT0M3T9</accession>
<keyword evidence="1" id="KW-1277">Toxin-antitoxin system</keyword>
<reference evidence="2 3" key="1">
    <citation type="submission" date="2022-05" db="EMBL/GenBank/DDBJ databases">
        <title>Seasonal and diel survey of microbial diversity of the Tyrrhenian coast.</title>
        <authorList>
            <person name="Gattoni G."/>
            <person name="Corral P."/>
        </authorList>
    </citation>
    <scope>NUCLEOTIDE SEQUENCE [LARGE SCALE GENOMIC DNA]</scope>
    <source>
        <strain evidence="2 3">V10</strain>
    </source>
</reference>
<organism evidence="2 3">
    <name type="scientific">Roseinatronobacter domitianus</name>
    <dbReference type="NCBI Taxonomy" id="2940293"/>
    <lineage>
        <taxon>Bacteria</taxon>
        <taxon>Pseudomonadati</taxon>
        <taxon>Pseudomonadota</taxon>
        <taxon>Alphaproteobacteria</taxon>
        <taxon>Rhodobacterales</taxon>
        <taxon>Paracoccaceae</taxon>
        <taxon>Roseinatronobacter</taxon>
    </lineage>
</organism>
<gene>
    <name evidence="2" type="ORF">M3N55_12350</name>
</gene>
<evidence type="ECO:0000313" key="2">
    <source>
        <dbReference type="EMBL" id="MCL1629523.1"/>
    </source>
</evidence>
<proteinExistence type="predicted"/>
<evidence type="ECO:0000256" key="1">
    <source>
        <dbReference type="ARBA" id="ARBA00022649"/>
    </source>
</evidence>
<dbReference type="Proteomes" id="UP001202550">
    <property type="component" value="Unassembled WGS sequence"/>
</dbReference>
<protein>
    <submittedName>
        <fullName evidence="2">Type II toxin-antitoxin system CcdA family antitoxin</fullName>
    </submittedName>
</protein>